<dbReference type="InterPro" id="IPR014746">
    <property type="entry name" value="Gln_synth/guanido_kin_cat_dom"/>
</dbReference>
<proteinExistence type="inferred from homology"/>
<dbReference type="InterPro" id="IPR042114">
    <property type="entry name" value="GatB_C_1"/>
</dbReference>
<dbReference type="NCBIfam" id="NF004014">
    <property type="entry name" value="PRK05477.1-4"/>
    <property type="match status" value="1"/>
</dbReference>
<reference evidence="12 13" key="1">
    <citation type="journal article" date="2020" name="Biotechnol. Biofuels">
        <title>New insights from the biogas microbiome by comprehensive genome-resolved metagenomics of nearly 1600 species originating from multiple anaerobic digesters.</title>
        <authorList>
            <person name="Campanaro S."/>
            <person name="Treu L."/>
            <person name="Rodriguez-R L.M."/>
            <person name="Kovalovszki A."/>
            <person name="Ziels R.M."/>
            <person name="Maus I."/>
            <person name="Zhu X."/>
            <person name="Kougias P.G."/>
            <person name="Basile A."/>
            <person name="Luo G."/>
            <person name="Schluter A."/>
            <person name="Konstantinidis K.T."/>
            <person name="Angelidaki I."/>
        </authorList>
    </citation>
    <scope>NUCLEOTIDE SEQUENCE [LARGE SCALE GENOMIC DNA]</scope>
    <source>
        <strain evidence="12">AS23ysBPME_34</strain>
    </source>
</reference>
<evidence type="ECO:0000256" key="4">
    <source>
        <dbReference type="ARBA" id="ARBA00022598"/>
    </source>
</evidence>
<evidence type="ECO:0000256" key="9">
    <source>
        <dbReference type="ARBA" id="ARBA00047380"/>
    </source>
</evidence>
<evidence type="ECO:0000256" key="6">
    <source>
        <dbReference type="ARBA" id="ARBA00022840"/>
    </source>
</evidence>
<keyword evidence="7" id="KW-0648">Protein biosynthesis</keyword>
<keyword evidence="12" id="KW-0808">Transferase</keyword>
<comment type="catalytic activity">
    <reaction evidence="9">
        <text>L-aspartyl-tRNA(Asn) + L-glutamine + ATP + H2O = L-asparaginyl-tRNA(Asn) + L-glutamate + ADP + phosphate + 2 H(+)</text>
        <dbReference type="Rhea" id="RHEA:14513"/>
        <dbReference type="Rhea" id="RHEA-COMP:9674"/>
        <dbReference type="Rhea" id="RHEA-COMP:9677"/>
        <dbReference type="ChEBI" id="CHEBI:15377"/>
        <dbReference type="ChEBI" id="CHEBI:15378"/>
        <dbReference type="ChEBI" id="CHEBI:29985"/>
        <dbReference type="ChEBI" id="CHEBI:30616"/>
        <dbReference type="ChEBI" id="CHEBI:43474"/>
        <dbReference type="ChEBI" id="CHEBI:58359"/>
        <dbReference type="ChEBI" id="CHEBI:78515"/>
        <dbReference type="ChEBI" id="CHEBI:78516"/>
        <dbReference type="ChEBI" id="CHEBI:456216"/>
    </reaction>
</comment>
<dbReference type="SUPFAM" id="SSF89095">
    <property type="entry name" value="GatB/YqeY motif"/>
    <property type="match status" value="1"/>
</dbReference>
<evidence type="ECO:0000313" key="13">
    <source>
        <dbReference type="Proteomes" id="UP000541058"/>
    </source>
</evidence>
<dbReference type="InterPro" id="IPR017959">
    <property type="entry name" value="Asn/Gln-tRNA_amidoTrfase_suB/E"/>
</dbReference>
<keyword evidence="5" id="KW-0547">Nucleotide-binding</keyword>
<evidence type="ECO:0000313" key="12">
    <source>
        <dbReference type="EMBL" id="NLJ18778.1"/>
    </source>
</evidence>
<dbReference type="InterPro" id="IPR018027">
    <property type="entry name" value="Asn/Gln_amidotransferase"/>
</dbReference>
<comment type="similarity">
    <text evidence="1">Belongs to the GatB/GatE family. GatB subfamily.</text>
</comment>
<dbReference type="AlphaFoldDB" id="A0A7X8H0I7"/>
<evidence type="ECO:0000256" key="1">
    <source>
        <dbReference type="ARBA" id="ARBA00005306"/>
    </source>
</evidence>
<dbReference type="NCBIfam" id="NF004012">
    <property type="entry name" value="PRK05477.1-2"/>
    <property type="match status" value="1"/>
</dbReference>
<evidence type="ECO:0000256" key="5">
    <source>
        <dbReference type="ARBA" id="ARBA00022741"/>
    </source>
</evidence>
<comment type="catalytic activity">
    <reaction evidence="10">
        <text>L-glutamyl-tRNA(Gln) + L-glutamine + ATP + H2O = L-glutaminyl-tRNA(Gln) + L-glutamate + ADP + phosphate + H(+)</text>
        <dbReference type="Rhea" id="RHEA:17521"/>
        <dbReference type="Rhea" id="RHEA-COMP:9681"/>
        <dbReference type="Rhea" id="RHEA-COMP:9684"/>
        <dbReference type="ChEBI" id="CHEBI:15377"/>
        <dbReference type="ChEBI" id="CHEBI:15378"/>
        <dbReference type="ChEBI" id="CHEBI:29985"/>
        <dbReference type="ChEBI" id="CHEBI:30616"/>
        <dbReference type="ChEBI" id="CHEBI:43474"/>
        <dbReference type="ChEBI" id="CHEBI:58359"/>
        <dbReference type="ChEBI" id="CHEBI:78520"/>
        <dbReference type="ChEBI" id="CHEBI:78521"/>
        <dbReference type="ChEBI" id="CHEBI:456216"/>
    </reaction>
</comment>
<dbReference type="PANTHER" id="PTHR11659">
    <property type="entry name" value="GLUTAMYL-TRNA GLN AMIDOTRANSFERASE SUBUNIT B MITOCHONDRIAL AND PROKARYOTIC PET112-RELATED"/>
    <property type="match status" value="1"/>
</dbReference>
<dbReference type="GO" id="GO:0006412">
    <property type="term" value="P:translation"/>
    <property type="evidence" value="ECO:0007669"/>
    <property type="project" value="UniProtKB-KW"/>
</dbReference>
<accession>A0A7X8H0I7</accession>
<dbReference type="Gene3D" id="1.10.150.380">
    <property type="entry name" value="GatB domain, N-terminal subdomain"/>
    <property type="match status" value="1"/>
</dbReference>
<dbReference type="GO" id="GO:0016740">
    <property type="term" value="F:transferase activity"/>
    <property type="evidence" value="ECO:0007669"/>
    <property type="project" value="UniProtKB-KW"/>
</dbReference>
<dbReference type="NCBIfam" id="NF004011">
    <property type="entry name" value="PRK05477.1-1"/>
    <property type="match status" value="1"/>
</dbReference>
<dbReference type="FunFam" id="1.10.10.410:FF:000001">
    <property type="entry name" value="Aspartyl/glutamyl-tRNA(Asn/Gln) amidotransferase subunit B"/>
    <property type="match status" value="1"/>
</dbReference>
<dbReference type="InterPro" id="IPR004413">
    <property type="entry name" value="GatB"/>
</dbReference>
<dbReference type="NCBIfam" id="TIGR00133">
    <property type="entry name" value="gatB"/>
    <property type="match status" value="1"/>
</dbReference>
<dbReference type="Gene3D" id="1.10.10.410">
    <property type="match status" value="1"/>
</dbReference>
<dbReference type="RefSeq" id="WP_276649065.1">
    <property type="nucleotide sequence ID" value="NZ_JAAYSM010000262.1"/>
</dbReference>
<comment type="subunit">
    <text evidence="2">Heterotrimer of A, B and C subunits.</text>
</comment>
<evidence type="ECO:0000256" key="2">
    <source>
        <dbReference type="ARBA" id="ARBA00011123"/>
    </source>
</evidence>
<keyword evidence="4 12" id="KW-0436">Ligase</keyword>
<feature type="domain" description="Asn/Gln amidotransferase" evidence="11">
    <location>
        <begin position="326"/>
        <end position="459"/>
    </location>
</feature>
<organism evidence="12 13">
    <name type="scientific">Globicatella sulfidifaciens</name>
    <dbReference type="NCBI Taxonomy" id="136093"/>
    <lineage>
        <taxon>Bacteria</taxon>
        <taxon>Bacillati</taxon>
        <taxon>Bacillota</taxon>
        <taxon>Bacilli</taxon>
        <taxon>Lactobacillales</taxon>
        <taxon>Aerococcaceae</taxon>
        <taxon>Globicatella</taxon>
    </lineage>
</organism>
<keyword evidence="6" id="KW-0067">ATP-binding</keyword>
<dbReference type="Pfam" id="PF02934">
    <property type="entry name" value="GatB_N"/>
    <property type="match status" value="1"/>
</dbReference>
<sequence length="460" mass="52000">MNFETVIGLEVHVELKTDSKIFSTSPAHFGAEPNTNTNEKDWGYPGALPVMNKRAIEFGMRASLALNCEINREMRFDRKNYFYPDNPTAYQISQADYPIGQNGYIDIEVEGHPRRIRIERVHLEEDAGKNTHGTDGYSYVDFNRQGTPLIEIVTEADIRSPQEAYAFLEALREKIMYTEVSDVKMEEGSLRCDGNISIRPFGQEAFGTKTELKNLNSFNFVRKGLEFEEKRQAQILLAGGKIQQETRRYDEATGKTILMRTKEGAADYRYFPEPDLPPVTIDEEWIESVKATIPEMPDVRRQRYTKEYGLPEYDAMVLTLTKTMSDFFDQTVANGADAKLASNWLMGDVSAYLNSEKTTLEAIKLTPKNLAQMIQLIEDGTISSKIAKQLFKILAEEGGDATEIVEARGMVQLSDPAKLQPIIDEVIAKNESSLEDFRNGKDRAVGFFVGQVMKQTRGQA</sequence>
<dbReference type="GO" id="GO:0005524">
    <property type="term" value="F:ATP binding"/>
    <property type="evidence" value="ECO:0007669"/>
    <property type="project" value="UniProtKB-KW"/>
</dbReference>
<dbReference type="FunFam" id="1.10.150.380:FF:000001">
    <property type="entry name" value="Aspartyl/glutamyl-tRNA(Asn/Gln) amidotransferase subunit B"/>
    <property type="match status" value="1"/>
</dbReference>
<dbReference type="GO" id="GO:0070681">
    <property type="term" value="P:glutaminyl-tRNAGln biosynthesis via transamidation"/>
    <property type="evidence" value="ECO:0007669"/>
    <property type="project" value="TreeGrafter"/>
</dbReference>
<dbReference type="GO" id="GO:0050567">
    <property type="term" value="F:glutaminyl-tRNA synthase (glutamine-hydrolyzing) activity"/>
    <property type="evidence" value="ECO:0007669"/>
    <property type="project" value="TreeGrafter"/>
</dbReference>
<dbReference type="InterPro" id="IPR006075">
    <property type="entry name" value="Asn/Gln-tRNA_Trfase_suB/E_cat"/>
</dbReference>
<dbReference type="HAMAP" id="MF_00121">
    <property type="entry name" value="GatB"/>
    <property type="match status" value="1"/>
</dbReference>
<evidence type="ECO:0000256" key="10">
    <source>
        <dbReference type="ARBA" id="ARBA00047913"/>
    </source>
</evidence>
<dbReference type="InterPro" id="IPR017958">
    <property type="entry name" value="Gln-tRNA_amidoTrfase_suB_CS"/>
</dbReference>
<name>A0A7X8H0I7_9LACT</name>
<dbReference type="InterPro" id="IPR003789">
    <property type="entry name" value="Asn/Gln_tRNA_amidoTrase-B-like"/>
</dbReference>
<dbReference type="PROSITE" id="PS01234">
    <property type="entry name" value="GATB"/>
    <property type="match status" value="1"/>
</dbReference>
<protein>
    <recommendedName>
        <fullName evidence="3">Aspartyl/glutamyl-tRNA(Asn/Gln) amidotransferase subunit B</fullName>
    </recommendedName>
</protein>
<dbReference type="Proteomes" id="UP000541058">
    <property type="component" value="Unassembled WGS sequence"/>
</dbReference>
<dbReference type="Pfam" id="PF02637">
    <property type="entry name" value="GatB_Yqey"/>
    <property type="match status" value="1"/>
</dbReference>
<dbReference type="PANTHER" id="PTHR11659:SF0">
    <property type="entry name" value="GLUTAMYL-TRNA(GLN) AMIDOTRANSFERASE SUBUNIT B, MITOCHONDRIAL"/>
    <property type="match status" value="1"/>
</dbReference>
<comment type="caution">
    <text evidence="12">The sequence shown here is derived from an EMBL/GenBank/DDBJ whole genome shotgun (WGS) entry which is preliminary data.</text>
</comment>
<comment type="function">
    <text evidence="8">Allows the formation of correctly charged Asn-tRNA(Asn) or Gln-tRNA(Gln) through the transamidation of misacylated Asp-tRNA(Asn) or Glu-tRNA(Gln) in organisms which lack either or both of asparaginyl-tRNA or glutaminyl-tRNA synthetases. The reaction takes place in the presence of glutamine and ATP through an activated phospho-Asp-tRNA(Asn) or phospho-Glu-tRNA(Gln).</text>
</comment>
<dbReference type="SUPFAM" id="SSF55931">
    <property type="entry name" value="Glutamine synthetase/guanido kinase"/>
    <property type="match status" value="1"/>
</dbReference>
<dbReference type="SMART" id="SM00845">
    <property type="entry name" value="GatB_Yqey"/>
    <property type="match status" value="1"/>
</dbReference>
<evidence type="ECO:0000256" key="8">
    <source>
        <dbReference type="ARBA" id="ARBA00024799"/>
    </source>
</evidence>
<feature type="non-terminal residue" evidence="12">
    <location>
        <position position="460"/>
    </location>
</feature>
<gene>
    <name evidence="12" type="primary">gatB</name>
    <name evidence="12" type="ORF">GX355_07925</name>
</gene>
<evidence type="ECO:0000256" key="3">
    <source>
        <dbReference type="ARBA" id="ARBA00016923"/>
    </source>
</evidence>
<dbReference type="InterPro" id="IPR023168">
    <property type="entry name" value="GatB_Yqey_C_2"/>
</dbReference>
<dbReference type="EMBL" id="JAAYSM010000262">
    <property type="protein sequence ID" value="NLJ18778.1"/>
    <property type="molecule type" value="Genomic_DNA"/>
</dbReference>
<evidence type="ECO:0000259" key="11">
    <source>
        <dbReference type="SMART" id="SM00845"/>
    </source>
</evidence>
<evidence type="ECO:0000256" key="7">
    <source>
        <dbReference type="ARBA" id="ARBA00022917"/>
    </source>
</evidence>